<protein>
    <submittedName>
        <fullName evidence="8">Undecaprenyl-phosphate alpha-N-acetylglucosaminyl 1-phosphate transferase</fullName>
    </submittedName>
</protein>
<feature type="transmembrane region" description="Helical" evidence="7">
    <location>
        <begin position="177"/>
        <end position="196"/>
    </location>
</feature>
<gene>
    <name evidence="8" type="ORF">J8TS2_15650</name>
</gene>
<evidence type="ECO:0000313" key="9">
    <source>
        <dbReference type="Proteomes" id="UP000679950"/>
    </source>
</evidence>
<evidence type="ECO:0000256" key="7">
    <source>
        <dbReference type="SAM" id="Phobius"/>
    </source>
</evidence>
<keyword evidence="3 8" id="KW-0808">Transferase</keyword>
<name>A0ABQ4KH05_9BACI</name>
<dbReference type="PROSITE" id="PS01348">
    <property type="entry name" value="MRAY_2"/>
    <property type="match status" value="1"/>
</dbReference>
<proteinExistence type="predicted"/>
<dbReference type="GO" id="GO:0016740">
    <property type="term" value="F:transferase activity"/>
    <property type="evidence" value="ECO:0007669"/>
    <property type="project" value="UniProtKB-KW"/>
</dbReference>
<feature type="transmembrane region" description="Helical" evidence="7">
    <location>
        <begin position="285"/>
        <end position="304"/>
    </location>
</feature>
<dbReference type="Pfam" id="PF00953">
    <property type="entry name" value="Glycos_transf_4"/>
    <property type="match status" value="1"/>
</dbReference>
<accession>A0ABQ4KH05</accession>
<evidence type="ECO:0000313" key="8">
    <source>
        <dbReference type="EMBL" id="GIN57246.1"/>
    </source>
</evidence>
<evidence type="ECO:0000256" key="5">
    <source>
        <dbReference type="ARBA" id="ARBA00022989"/>
    </source>
</evidence>
<keyword evidence="2" id="KW-1003">Cell membrane</keyword>
<dbReference type="EMBL" id="BORB01000010">
    <property type="protein sequence ID" value="GIN57246.1"/>
    <property type="molecule type" value="Genomic_DNA"/>
</dbReference>
<comment type="caution">
    <text evidence="8">The sequence shown here is derived from an EMBL/GenBank/DDBJ whole genome shotgun (WGS) entry which is preliminary data.</text>
</comment>
<dbReference type="InterPro" id="IPR018480">
    <property type="entry name" value="PNAcMuramoyl-5peptid_Trfase_CS"/>
</dbReference>
<keyword evidence="4 7" id="KW-0812">Transmembrane</keyword>
<keyword evidence="6 7" id="KW-0472">Membrane</keyword>
<feature type="transmembrane region" description="Helical" evidence="7">
    <location>
        <begin position="45"/>
        <end position="62"/>
    </location>
</feature>
<feature type="transmembrane region" description="Helical" evidence="7">
    <location>
        <begin position="203"/>
        <end position="224"/>
    </location>
</feature>
<keyword evidence="5 7" id="KW-1133">Transmembrane helix</keyword>
<evidence type="ECO:0000256" key="6">
    <source>
        <dbReference type="ARBA" id="ARBA00023136"/>
    </source>
</evidence>
<evidence type="ECO:0000256" key="3">
    <source>
        <dbReference type="ARBA" id="ARBA00022679"/>
    </source>
</evidence>
<dbReference type="Proteomes" id="UP000679950">
    <property type="component" value="Unassembled WGS sequence"/>
</dbReference>
<evidence type="ECO:0000256" key="4">
    <source>
        <dbReference type="ARBA" id="ARBA00022692"/>
    </source>
</evidence>
<dbReference type="CDD" id="cd06853">
    <property type="entry name" value="GT_WecA_like"/>
    <property type="match status" value="1"/>
</dbReference>
<evidence type="ECO:0000256" key="2">
    <source>
        <dbReference type="ARBA" id="ARBA00022475"/>
    </source>
</evidence>
<dbReference type="PANTHER" id="PTHR22926">
    <property type="entry name" value="PHOSPHO-N-ACETYLMURAMOYL-PENTAPEPTIDE-TRANSFERASE"/>
    <property type="match status" value="1"/>
</dbReference>
<sequence>MDLLYFFICFVASIILTPIVKKFAIKWNVTDKPNDRKVHSKAMPYLGGLAIYISFILGLILSHEDSPYLWPIIIGSGIIIITGILDDIYDLAPRYKFIGQLLAAIVALVGGFDLEFINLPFGGQMEFGYLSVPLTILWIVGITNAINFIDGLDGLAAGVSSIALVTLSIMSLIQGDFFVLTIALVLLGSTLGFLPYNFYPAKIFMGDSGALFLGYMIAVLSLLGFKNVTFLSFVIPIIILGVPISDTFFAMMRRFMQKKPLSSADKLHLHHRLLSSGFSHRQTVLIIYGIAIMFSLAAIIFSMATIWGSLLIIALLLLLIELFAELIGLAGKDYKPILKFMRPRTQNSRYDDRV</sequence>
<evidence type="ECO:0000256" key="1">
    <source>
        <dbReference type="ARBA" id="ARBA00004651"/>
    </source>
</evidence>
<feature type="transmembrane region" description="Helical" evidence="7">
    <location>
        <begin position="127"/>
        <end position="147"/>
    </location>
</feature>
<reference evidence="8 9" key="1">
    <citation type="submission" date="2021-03" db="EMBL/GenBank/DDBJ databases">
        <title>Antimicrobial resistance genes in bacteria isolated from Japanese honey, and their potential for conferring macrolide and lincosamide resistance in the American foulbrood pathogen Paenibacillus larvae.</title>
        <authorList>
            <person name="Okamoto M."/>
            <person name="Kumagai M."/>
            <person name="Kanamori H."/>
            <person name="Takamatsu D."/>
        </authorList>
    </citation>
    <scope>NUCLEOTIDE SEQUENCE [LARGE SCALE GENOMIC DNA]</scope>
    <source>
        <strain evidence="8 9">J8TS2</strain>
    </source>
</reference>
<feature type="transmembrane region" description="Helical" evidence="7">
    <location>
        <begin position="310"/>
        <end position="331"/>
    </location>
</feature>
<dbReference type="RefSeq" id="WP_373306749.1">
    <property type="nucleotide sequence ID" value="NZ_BORB01000010.1"/>
</dbReference>
<keyword evidence="9" id="KW-1185">Reference proteome</keyword>
<comment type="subcellular location">
    <subcellularLocation>
        <location evidence="1">Cell membrane</location>
        <topology evidence="1">Multi-pass membrane protein</topology>
    </subcellularLocation>
</comment>
<feature type="transmembrane region" description="Helical" evidence="7">
    <location>
        <begin position="6"/>
        <end position="24"/>
    </location>
</feature>
<feature type="transmembrane region" description="Helical" evidence="7">
    <location>
        <begin position="154"/>
        <end position="171"/>
    </location>
</feature>
<feature type="transmembrane region" description="Helical" evidence="7">
    <location>
        <begin position="101"/>
        <end position="121"/>
    </location>
</feature>
<feature type="transmembrane region" description="Helical" evidence="7">
    <location>
        <begin position="230"/>
        <end position="251"/>
    </location>
</feature>
<organism evidence="8 9">
    <name type="scientific">Lederbergia ruris</name>
    <dbReference type="NCBI Taxonomy" id="217495"/>
    <lineage>
        <taxon>Bacteria</taxon>
        <taxon>Bacillati</taxon>
        <taxon>Bacillota</taxon>
        <taxon>Bacilli</taxon>
        <taxon>Bacillales</taxon>
        <taxon>Bacillaceae</taxon>
        <taxon>Lederbergia</taxon>
    </lineage>
</organism>
<dbReference type="InterPro" id="IPR000715">
    <property type="entry name" value="Glycosyl_transferase_4"/>
</dbReference>
<feature type="transmembrane region" description="Helical" evidence="7">
    <location>
        <begin position="68"/>
        <end position="89"/>
    </location>
</feature>
<dbReference type="PANTHER" id="PTHR22926:SF3">
    <property type="entry name" value="UNDECAPRENYL-PHOSPHATE ALPHA-N-ACETYLGLUCOSAMINYL 1-PHOSPHATE TRANSFERASE"/>
    <property type="match status" value="1"/>
</dbReference>